<dbReference type="CDD" id="cd12797">
    <property type="entry name" value="M23_peptidase"/>
    <property type="match status" value="1"/>
</dbReference>
<dbReference type="Proteomes" id="UP000034006">
    <property type="component" value="Unassembled WGS sequence"/>
</dbReference>
<feature type="domain" description="M23ase beta-sheet core" evidence="1">
    <location>
        <begin position="53"/>
        <end position="156"/>
    </location>
</feature>
<dbReference type="InterPro" id="IPR011055">
    <property type="entry name" value="Dup_hybrid_motif"/>
</dbReference>
<comment type="caution">
    <text evidence="2">The sequence shown here is derived from an EMBL/GenBank/DDBJ whole genome shotgun (WGS) entry which is preliminary data.</text>
</comment>
<dbReference type="AlphaFoldDB" id="A0A0G1HY41"/>
<evidence type="ECO:0000259" key="1">
    <source>
        <dbReference type="Pfam" id="PF01551"/>
    </source>
</evidence>
<dbReference type="Gene3D" id="2.70.70.10">
    <property type="entry name" value="Glucose Permease (Domain IIA)"/>
    <property type="match status" value="1"/>
</dbReference>
<dbReference type="EMBL" id="LCIH01000007">
    <property type="protein sequence ID" value="KKT51860.1"/>
    <property type="molecule type" value="Genomic_DNA"/>
</dbReference>
<sequence length="175" mass="19919">MEHQDFIGKYEESLEEIELSINTYSLPLRIEDLVGIYEPRFSPEHKGEFAPAIDFAVADPRVRETEVLAPCDGVVFAGRLANTRWGEGREFVKFLNWINIRTDNNEFFELAHIAPISRRILRVGDRVKRGEVIAVAGLNGRMTVTDGKVDSHIHMLVGREKPNGFTGLRVRWADL</sequence>
<accession>A0A0G1HY41</accession>
<reference evidence="2 3" key="1">
    <citation type="journal article" date="2015" name="Nature">
        <title>rRNA introns, odd ribosomes, and small enigmatic genomes across a large radiation of phyla.</title>
        <authorList>
            <person name="Brown C.T."/>
            <person name="Hug L.A."/>
            <person name="Thomas B.C."/>
            <person name="Sharon I."/>
            <person name="Castelle C.J."/>
            <person name="Singh A."/>
            <person name="Wilkins M.J."/>
            <person name="Williams K.H."/>
            <person name="Banfield J.F."/>
        </authorList>
    </citation>
    <scope>NUCLEOTIDE SEQUENCE [LARGE SCALE GENOMIC DNA]</scope>
</reference>
<name>A0A0G1HY41_9BACT</name>
<dbReference type="Pfam" id="PF01551">
    <property type="entry name" value="Peptidase_M23"/>
    <property type="match status" value="1"/>
</dbReference>
<evidence type="ECO:0000313" key="3">
    <source>
        <dbReference type="Proteomes" id="UP000034006"/>
    </source>
</evidence>
<dbReference type="SUPFAM" id="SSF51261">
    <property type="entry name" value="Duplicated hybrid motif"/>
    <property type="match status" value="1"/>
</dbReference>
<gene>
    <name evidence="2" type="ORF">UW44_C0007G0035</name>
</gene>
<proteinExistence type="predicted"/>
<dbReference type="STRING" id="1618387.UW44_C0007G0035"/>
<organism evidence="2 3">
    <name type="scientific">Candidatus Collierbacteria bacterium GW2011_GWB2_44_22</name>
    <dbReference type="NCBI Taxonomy" id="1618387"/>
    <lineage>
        <taxon>Bacteria</taxon>
        <taxon>Candidatus Collieribacteriota</taxon>
    </lineage>
</organism>
<protein>
    <recommendedName>
        <fullName evidence="1">M23ase beta-sheet core domain-containing protein</fullName>
    </recommendedName>
</protein>
<evidence type="ECO:0000313" key="2">
    <source>
        <dbReference type="EMBL" id="KKT51860.1"/>
    </source>
</evidence>
<dbReference type="InterPro" id="IPR016047">
    <property type="entry name" value="M23ase_b-sheet_dom"/>
</dbReference>